<dbReference type="AlphaFoldDB" id="A0A7U7PXB9"/>
<dbReference type="EMBL" id="CVOU01000016">
    <property type="protein sequence ID" value="CRI22278.1"/>
    <property type="molecule type" value="Genomic_DNA"/>
</dbReference>
<evidence type="ECO:0000313" key="2">
    <source>
        <dbReference type="Proteomes" id="UP000236509"/>
    </source>
</evidence>
<evidence type="ECO:0000313" key="1">
    <source>
        <dbReference type="EMBL" id="CRI22278.1"/>
    </source>
</evidence>
<sequence length="40" mass="4477">MKYLKQCINKLLTILGCLTATSSDANRYMILCGCKVLHES</sequence>
<accession>A0A7U7PXB9</accession>
<comment type="caution">
    <text evidence="1">The sequence shown here is derived from an EMBL/GenBank/DDBJ whole genome shotgun (WGS) entry which is preliminary data.</text>
</comment>
<dbReference type="Proteomes" id="UP000236509">
    <property type="component" value="Unassembled WGS sequence"/>
</dbReference>
<reference evidence="1 2" key="1">
    <citation type="submission" date="2015-04" db="EMBL/GenBank/DDBJ databases">
        <authorList>
            <person name="Cao L."/>
            <person name="Gao C.H."/>
        </authorList>
    </citation>
    <scope>NUCLEOTIDE SEQUENCE [LARGE SCALE GENOMIC DNA]</scope>
    <source>
        <strain evidence="1 2">SH3</strain>
    </source>
</reference>
<organism evidence="1 2">
    <name type="scientific">Staphylococcus argenteus</name>
    <dbReference type="NCBI Taxonomy" id="985002"/>
    <lineage>
        <taxon>Bacteria</taxon>
        <taxon>Bacillati</taxon>
        <taxon>Bacillota</taxon>
        <taxon>Bacilli</taxon>
        <taxon>Bacillales</taxon>
        <taxon>Staphylococcaceae</taxon>
        <taxon>Staphylococcus</taxon>
    </lineage>
</organism>
<proteinExistence type="predicted"/>
<protein>
    <submittedName>
        <fullName evidence="1">Uncharacterized protein</fullName>
    </submittedName>
</protein>
<name>A0A7U7PXB9_9STAP</name>
<gene>
    <name evidence="1" type="ORF">BN1326_40004</name>
</gene>
<keyword evidence="2" id="KW-1185">Reference proteome</keyword>